<sequence>MDELSEHTFALNSVIEFKATHEDDKQLNLTDKTTSTDPMRPKADASSSFNEWCNRGTQTVGIRANSNQTIIDERQLATWLRKILPNVERELLKGCTPDFQSGNTNKTNNDLEIQPYQKLSLETLENSQGIAIWLSVQTNNAPVLVISTIFPHDEDWCEHVEQNLLLFVPKREQNNLIAWRETKRVPIKACLRSLCTNPYSKCMFAGSTMDGDIYIWNYEQNVKSSGISELYHNPLLHGYAIAIDWTNEHTLLTAHSGGHVAQWRLGAELTMEAEFSLRLTPNSPIDITCLIALSYNEFVVGCNDGSILQCWISNSTAVKRHLETLQMKKHVFSTSSLLKANFKGYTILISCDLSGEVFIHDLRNSHD</sequence>
<dbReference type="InterPro" id="IPR015943">
    <property type="entry name" value="WD40/YVTN_repeat-like_dom_sf"/>
</dbReference>
<dbReference type="OrthoDB" id="445052at2759"/>
<organism evidence="2 3">
    <name type="scientific">Stomoxys calcitrans</name>
    <name type="common">Stable fly</name>
    <name type="synonym">Conops calcitrans</name>
    <dbReference type="NCBI Taxonomy" id="35570"/>
    <lineage>
        <taxon>Eukaryota</taxon>
        <taxon>Metazoa</taxon>
        <taxon>Ecdysozoa</taxon>
        <taxon>Arthropoda</taxon>
        <taxon>Hexapoda</taxon>
        <taxon>Insecta</taxon>
        <taxon>Pterygota</taxon>
        <taxon>Neoptera</taxon>
        <taxon>Endopterygota</taxon>
        <taxon>Diptera</taxon>
        <taxon>Brachycera</taxon>
        <taxon>Muscomorpha</taxon>
        <taxon>Muscoidea</taxon>
        <taxon>Muscidae</taxon>
        <taxon>Stomoxys</taxon>
    </lineage>
</organism>
<dbReference type="AlphaFoldDB" id="A0A1I8Q3F8"/>
<proteinExistence type="predicted"/>
<dbReference type="STRING" id="35570.A0A1I8Q3F8"/>
<feature type="region of interest" description="Disordered" evidence="1">
    <location>
        <begin position="26"/>
        <end position="48"/>
    </location>
</feature>
<dbReference type="SUPFAM" id="SSF50978">
    <property type="entry name" value="WD40 repeat-like"/>
    <property type="match status" value="1"/>
</dbReference>
<name>A0A1I8Q3F8_STOCA</name>
<dbReference type="EnsemblMetazoa" id="SCAU013526-RA">
    <property type="protein sequence ID" value="SCAU013526-PA"/>
    <property type="gene ID" value="SCAU013526"/>
</dbReference>
<dbReference type="VEuPathDB" id="VectorBase:SCAU013526"/>
<evidence type="ECO:0000313" key="2">
    <source>
        <dbReference type="EnsemblMetazoa" id="SCAU013526-PA"/>
    </source>
</evidence>
<evidence type="ECO:0000313" key="3">
    <source>
        <dbReference type="Proteomes" id="UP000095300"/>
    </source>
</evidence>
<reference evidence="2" key="1">
    <citation type="submission" date="2020-05" db="UniProtKB">
        <authorList>
            <consortium name="EnsemblMetazoa"/>
        </authorList>
    </citation>
    <scope>IDENTIFICATION</scope>
    <source>
        <strain evidence="2">USDA</strain>
    </source>
</reference>
<dbReference type="Gene3D" id="2.130.10.10">
    <property type="entry name" value="YVTN repeat-like/Quinoprotein amine dehydrogenase"/>
    <property type="match status" value="1"/>
</dbReference>
<gene>
    <name evidence="2" type="primary">106095197</name>
</gene>
<accession>A0A1I8Q3F8</accession>
<evidence type="ECO:0008006" key="4">
    <source>
        <dbReference type="Google" id="ProtNLM"/>
    </source>
</evidence>
<dbReference type="Proteomes" id="UP000095300">
    <property type="component" value="Unassembled WGS sequence"/>
</dbReference>
<protein>
    <recommendedName>
        <fullName evidence="4">WD repeat-containing protein 55 homolog</fullName>
    </recommendedName>
</protein>
<evidence type="ECO:0000256" key="1">
    <source>
        <dbReference type="SAM" id="MobiDB-lite"/>
    </source>
</evidence>
<keyword evidence="3" id="KW-1185">Reference proteome</keyword>
<feature type="compositionally biased region" description="Polar residues" evidence="1">
    <location>
        <begin position="27"/>
        <end position="37"/>
    </location>
</feature>
<dbReference type="InterPro" id="IPR036322">
    <property type="entry name" value="WD40_repeat_dom_sf"/>
</dbReference>